<sequence>MNYELFSKAQSLYDAKDFQGALMAFTQCLQDEAMPPAPGETGRLYHQIGNCLIKLRDANEAIQAYTQAVADPAYDMKGAVDCNLGMAYASLHDYDNAVHYFEAAVADEGYDARYKAYIGMGNAYMKVGKTAEAGVAFREAALDEGNPDPTKALLNLGVCFMALNRPADAVASYESAFQFDMSQAMKNKLNANLGQAYVACGEMAKAVTAFESAIADKTYYLSDSASVDYQRAVGAVAQGTSSQPTQVLAPVDMSGFDVVADGTAVYPEAESYPAEAVPQDPYYYDDGPMEGAPGYPEAYADGNDDRFFTASDEELEQWSRGIAKQERKRRNVGLKIVVAIIIVIILALGAAVFAYTQGYGFPTQESVAKELLANPSGSDALFSKDVEDVDSLTGPIVTDSSAEVLGVDKSMSNSTVYVKATTDQGGEVQYKISMVRDLVGWKISNVELYFPSQN</sequence>
<feature type="transmembrane region" description="Helical" evidence="2">
    <location>
        <begin position="332"/>
        <end position="355"/>
    </location>
</feature>
<comment type="caution">
    <text evidence="3">The sequence shown here is derived from an EMBL/GenBank/DDBJ whole genome shotgun (WGS) entry which is preliminary data.</text>
</comment>
<dbReference type="EMBL" id="WAJR01000019">
    <property type="protein sequence ID" value="KAB1640052.1"/>
    <property type="molecule type" value="Genomic_DNA"/>
</dbReference>
<protein>
    <submittedName>
        <fullName evidence="3">Tetratricopeptide repeat protein</fullName>
    </submittedName>
</protein>
<dbReference type="AlphaFoldDB" id="A0A6N6NKD8"/>
<keyword evidence="2" id="KW-0472">Membrane</keyword>
<dbReference type="Proteomes" id="UP000468668">
    <property type="component" value="Unassembled WGS sequence"/>
</dbReference>
<feature type="repeat" description="TPR" evidence="1">
    <location>
        <begin position="78"/>
        <end position="111"/>
    </location>
</feature>
<reference evidence="3 4" key="1">
    <citation type="submission" date="2019-09" db="EMBL/GenBank/DDBJ databases">
        <title>Whole genome shotgun sequencing (WGS) of Ellagibacter isourolithinifaciens DSM 104140(T) and Adlercreutzia muris DSM 29508(T).</title>
        <authorList>
            <person name="Stoll D.A."/>
            <person name="Danylec N."/>
            <person name="Huch M."/>
        </authorList>
    </citation>
    <scope>NUCLEOTIDE SEQUENCE [LARGE SCALE GENOMIC DNA]</scope>
    <source>
        <strain evidence="3 4">DSM 104140</strain>
    </source>
</reference>
<dbReference type="Pfam" id="PF13432">
    <property type="entry name" value="TPR_16"/>
    <property type="match status" value="1"/>
</dbReference>
<dbReference type="SMART" id="SM00028">
    <property type="entry name" value="TPR"/>
    <property type="match status" value="6"/>
</dbReference>
<dbReference type="Gene3D" id="1.25.40.10">
    <property type="entry name" value="Tetratricopeptide repeat domain"/>
    <property type="match status" value="2"/>
</dbReference>
<keyword evidence="1" id="KW-0802">TPR repeat</keyword>
<dbReference type="InterPro" id="IPR011990">
    <property type="entry name" value="TPR-like_helical_dom_sf"/>
</dbReference>
<evidence type="ECO:0000256" key="2">
    <source>
        <dbReference type="SAM" id="Phobius"/>
    </source>
</evidence>
<dbReference type="RefSeq" id="WP_158049926.1">
    <property type="nucleotide sequence ID" value="NZ_WAJR01000019.1"/>
</dbReference>
<evidence type="ECO:0000256" key="1">
    <source>
        <dbReference type="PROSITE-ProRule" id="PRU00339"/>
    </source>
</evidence>
<organism evidence="3 4">
    <name type="scientific">Ellagibacter isourolithinifaciens</name>
    <dbReference type="NCBI Taxonomy" id="2137581"/>
    <lineage>
        <taxon>Bacteria</taxon>
        <taxon>Bacillati</taxon>
        <taxon>Actinomycetota</taxon>
        <taxon>Coriobacteriia</taxon>
        <taxon>Eggerthellales</taxon>
        <taxon>Eggerthellaceae</taxon>
        <taxon>Ellagibacter</taxon>
    </lineage>
</organism>
<dbReference type="InterPro" id="IPR019734">
    <property type="entry name" value="TPR_rpt"/>
</dbReference>
<dbReference type="OrthoDB" id="3176473at2"/>
<name>A0A6N6NKD8_9ACTN</name>
<evidence type="ECO:0000313" key="3">
    <source>
        <dbReference type="EMBL" id="KAB1640052.1"/>
    </source>
</evidence>
<gene>
    <name evidence="3" type="ORF">F8C90_07585</name>
</gene>
<dbReference type="PROSITE" id="PS50005">
    <property type="entry name" value="TPR"/>
    <property type="match status" value="1"/>
</dbReference>
<proteinExistence type="predicted"/>
<dbReference type="GeneID" id="98658267"/>
<evidence type="ECO:0000313" key="4">
    <source>
        <dbReference type="Proteomes" id="UP000468668"/>
    </source>
</evidence>
<keyword evidence="4" id="KW-1185">Reference proteome</keyword>
<dbReference type="Pfam" id="PF13181">
    <property type="entry name" value="TPR_8"/>
    <property type="match status" value="3"/>
</dbReference>
<dbReference type="PANTHER" id="PTHR12558">
    <property type="entry name" value="CELL DIVISION CYCLE 16,23,27"/>
    <property type="match status" value="1"/>
</dbReference>
<dbReference type="SUPFAM" id="SSF48452">
    <property type="entry name" value="TPR-like"/>
    <property type="match status" value="1"/>
</dbReference>
<dbReference type="PANTHER" id="PTHR12558:SF13">
    <property type="entry name" value="CELL DIVISION CYCLE PROTEIN 27 HOMOLOG"/>
    <property type="match status" value="1"/>
</dbReference>
<accession>A0A6N6NKD8</accession>
<keyword evidence="2" id="KW-1133">Transmembrane helix</keyword>
<keyword evidence="2" id="KW-0812">Transmembrane</keyword>